<keyword evidence="2" id="KW-1185">Reference proteome</keyword>
<proteinExistence type="predicted"/>
<gene>
    <name evidence="1" type="ORF">FNT36_22795</name>
</gene>
<evidence type="ECO:0000313" key="1">
    <source>
        <dbReference type="EMBL" id="TVT37239.1"/>
    </source>
</evidence>
<dbReference type="OrthoDB" id="7060517at2"/>
<comment type="caution">
    <text evidence="1">The sequence shown here is derived from an EMBL/GenBank/DDBJ whole genome shotgun (WGS) entry which is preliminary data.</text>
</comment>
<dbReference type="Pfam" id="PF22668">
    <property type="entry name" value="DUF7009"/>
    <property type="match status" value="1"/>
</dbReference>
<name>A0A558BL64_9BACT</name>
<sequence>MKLRLEENSLRLRLSEAEVQEFAQTGRVAYTIVFGPGADQTLHYSLEKVPATVPAEAVQVRYAAGALAVEVPTALAQEWTDTEKNGFSAQIVVAEGRELRILIEKDLDCRH</sequence>
<dbReference type="RefSeq" id="WP_144852604.1">
    <property type="nucleotide sequence ID" value="NZ_VMRJ01000007.1"/>
</dbReference>
<accession>A0A558BL64</accession>
<reference evidence="1 2" key="1">
    <citation type="submission" date="2019-07" db="EMBL/GenBank/DDBJ databases">
        <title>Hymenobacter sp. straun FUR1 Genome sequencing and assembly.</title>
        <authorList>
            <person name="Chhetri G."/>
        </authorList>
    </citation>
    <scope>NUCLEOTIDE SEQUENCE [LARGE SCALE GENOMIC DNA]</scope>
    <source>
        <strain evidence="1 2">Fur1</strain>
    </source>
</reference>
<evidence type="ECO:0000313" key="2">
    <source>
        <dbReference type="Proteomes" id="UP000317624"/>
    </source>
</evidence>
<dbReference type="AlphaFoldDB" id="A0A558BL64"/>
<dbReference type="InterPro" id="IPR053825">
    <property type="entry name" value="DUF7009"/>
</dbReference>
<dbReference type="Proteomes" id="UP000317624">
    <property type="component" value="Unassembled WGS sequence"/>
</dbReference>
<organism evidence="1 2">
    <name type="scientific">Hymenobacter setariae</name>
    <dbReference type="NCBI Taxonomy" id="2594794"/>
    <lineage>
        <taxon>Bacteria</taxon>
        <taxon>Pseudomonadati</taxon>
        <taxon>Bacteroidota</taxon>
        <taxon>Cytophagia</taxon>
        <taxon>Cytophagales</taxon>
        <taxon>Hymenobacteraceae</taxon>
        <taxon>Hymenobacter</taxon>
    </lineage>
</organism>
<protein>
    <submittedName>
        <fullName evidence="1">Uncharacterized protein</fullName>
    </submittedName>
</protein>
<dbReference type="EMBL" id="VMRJ01000007">
    <property type="protein sequence ID" value="TVT37239.1"/>
    <property type="molecule type" value="Genomic_DNA"/>
</dbReference>